<feature type="transmembrane region" description="Helical" evidence="8">
    <location>
        <begin position="12"/>
        <end position="30"/>
    </location>
</feature>
<dbReference type="GO" id="GO:0008324">
    <property type="term" value="F:monoatomic cation transmembrane transporter activity"/>
    <property type="evidence" value="ECO:0007669"/>
    <property type="project" value="InterPro"/>
</dbReference>
<feature type="transmembrane region" description="Helical" evidence="8">
    <location>
        <begin position="192"/>
        <end position="215"/>
    </location>
</feature>
<dbReference type="GO" id="GO:0016020">
    <property type="term" value="C:membrane"/>
    <property type="evidence" value="ECO:0007669"/>
    <property type="project" value="UniProtKB-SubCell"/>
</dbReference>
<dbReference type="Pfam" id="PF02080">
    <property type="entry name" value="TrkA_C"/>
    <property type="match status" value="2"/>
</dbReference>
<dbReference type="PROSITE" id="PS51202">
    <property type="entry name" value="RCK_C"/>
    <property type="match status" value="2"/>
</dbReference>
<dbReference type="PATRIC" id="fig|1379910.4.peg.4197"/>
<evidence type="ECO:0000256" key="2">
    <source>
        <dbReference type="ARBA" id="ARBA00005551"/>
    </source>
</evidence>
<evidence type="ECO:0000256" key="5">
    <source>
        <dbReference type="ARBA" id="ARBA00022692"/>
    </source>
</evidence>
<keyword evidence="11" id="KW-1185">Reference proteome</keyword>
<feature type="domain" description="RCK C-terminal" evidence="9">
    <location>
        <begin position="578"/>
        <end position="662"/>
    </location>
</feature>
<evidence type="ECO:0000256" key="6">
    <source>
        <dbReference type="ARBA" id="ARBA00022989"/>
    </source>
</evidence>
<evidence type="ECO:0000313" key="10">
    <source>
        <dbReference type="EMBL" id="AKQ47291.1"/>
    </source>
</evidence>
<dbReference type="Gene3D" id="1.20.1530.20">
    <property type="match status" value="1"/>
</dbReference>
<dbReference type="RefSeq" id="WP_048922387.1">
    <property type="nucleotide sequence ID" value="NZ_CP010777.1"/>
</dbReference>
<dbReference type="KEGG" id="ruf:TH63_19245"/>
<dbReference type="GO" id="GO:0015297">
    <property type="term" value="F:antiporter activity"/>
    <property type="evidence" value="ECO:0007669"/>
    <property type="project" value="InterPro"/>
</dbReference>
<dbReference type="InterPro" id="IPR006037">
    <property type="entry name" value="RCK_C"/>
</dbReference>
<dbReference type="InterPro" id="IPR036721">
    <property type="entry name" value="RCK_C_sf"/>
</dbReference>
<feature type="transmembrane region" description="Helical" evidence="8">
    <location>
        <begin position="66"/>
        <end position="85"/>
    </location>
</feature>
<dbReference type="Proteomes" id="UP000036458">
    <property type="component" value="Chromosome"/>
</dbReference>
<dbReference type="Pfam" id="PF00999">
    <property type="entry name" value="Na_H_Exchanger"/>
    <property type="match status" value="1"/>
</dbReference>
<keyword evidence="7 8" id="KW-0472">Membrane</keyword>
<sequence length="748" mass="82554">MPAATEIHLPALISDLAFILATAGVTTLIFKKLRQPLVLGYIIAGVLVSPNFKFLPSVTDRETISVWGEIGVIFLLFSLGLEFSFKKLAKVGGTASVTAMTEVLAMIFLGYVTGQLLGWSSIDSIFLGGILSISSTTIIIRAFDELGIKTQKFAGFVFGILVVEDLVAILLLVFLSTLAVSQQFGGEAMLRAMLRLAFFLSIWFLGGIYLIPSFLRRARKLMNEETLLIVSVALCLLMVVIATQAGFSPALGAFIMGSILAETVFSEKIEHLTKSVKDLFGAVFFVSVGMLIDLRLLILYIGPVFLLTVVTILGKFLSSTFGALASGQPLKQSIQAGLSLAQIGEFSFIIATLGMSLKVTSDFLYPIAVALSAVTTFTTPFLIRLADPLNAFIERRLPDRYKAAFATYSRSTQSIKNRSDWQIVLRRFAQIVVSNSVVLIGIILLATQYLAPTFSEALSVEFWSNLVTVGLALVLMAPFIWALAIRRVSLRAYSRLWRYKKYARGPLVALETGRILLALLFVGLLLDRVFSIQVALVIAAILLGIIFPLLTQRLRKTYSRIERRFLSNLHAKEQENESPVKKLLPWDAHLAEFKISPESGVVGKTLFELALREKFGINIARIERGNLILPVPRGHERLYPADKITVIGTDEQLEQFKPFVEAFAPEHPPLSVQPDISLKQLIVNAKFPFQNLSIRESGIREKTNGLVVGIERRGKRLLNPDPSTVFTLGDIVWLVGDTRLIRSIDPNS</sequence>
<dbReference type="InterPro" id="IPR006153">
    <property type="entry name" value="Cation/H_exchanger_TM"/>
</dbReference>
<dbReference type="InterPro" id="IPR038770">
    <property type="entry name" value="Na+/solute_symporter_sf"/>
</dbReference>
<feature type="transmembrane region" description="Helical" evidence="8">
    <location>
        <begin position="279"/>
        <end position="298"/>
    </location>
</feature>
<accession>A0A0H4W9Y7</accession>
<feature type="transmembrane region" description="Helical" evidence="8">
    <location>
        <begin position="532"/>
        <end position="550"/>
    </location>
</feature>
<dbReference type="Gene3D" id="3.30.70.1450">
    <property type="entry name" value="Regulator of K+ conductance, C-terminal domain"/>
    <property type="match status" value="2"/>
</dbReference>
<feature type="transmembrane region" description="Helical" evidence="8">
    <location>
        <begin position="97"/>
        <end position="119"/>
    </location>
</feature>
<evidence type="ECO:0000256" key="1">
    <source>
        <dbReference type="ARBA" id="ARBA00004141"/>
    </source>
</evidence>
<organism evidence="10 11">
    <name type="scientific">Rufibacter radiotolerans</name>
    <dbReference type="NCBI Taxonomy" id="1379910"/>
    <lineage>
        <taxon>Bacteria</taxon>
        <taxon>Pseudomonadati</taxon>
        <taxon>Bacteroidota</taxon>
        <taxon>Cytophagia</taxon>
        <taxon>Cytophagales</taxon>
        <taxon>Hymenobacteraceae</taxon>
        <taxon>Rufibacter</taxon>
    </lineage>
</organism>
<reference evidence="10 11" key="1">
    <citation type="submission" date="2015-01" db="EMBL/GenBank/DDBJ databases">
        <title>Rufibacter sp./DG31D/ whole genome sequencing.</title>
        <authorList>
            <person name="Kim M.K."/>
            <person name="Srinivasan S."/>
            <person name="Lee J.-J."/>
        </authorList>
    </citation>
    <scope>NUCLEOTIDE SEQUENCE [LARGE SCALE GENOMIC DNA]</scope>
    <source>
        <strain evidence="10 11">DG31D</strain>
    </source>
</reference>
<feature type="domain" description="RCK C-terminal" evidence="9">
    <location>
        <begin position="665"/>
        <end position="748"/>
    </location>
</feature>
<gene>
    <name evidence="10" type="ORF">TH63_19245</name>
</gene>
<dbReference type="SUPFAM" id="SSF116726">
    <property type="entry name" value="TrkA C-terminal domain-like"/>
    <property type="match status" value="2"/>
</dbReference>
<evidence type="ECO:0000256" key="3">
    <source>
        <dbReference type="ARBA" id="ARBA00022448"/>
    </source>
</evidence>
<feature type="transmembrane region" description="Helical" evidence="8">
    <location>
        <begin position="462"/>
        <end position="485"/>
    </location>
</feature>
<keyword evidence="4" id="KW-0633">Potassium transport</keyword>
<dbReference type="GO" id="GO:0006813">
    <property type="term" value="P:potassium ion transport"/>
    <property type="evidence" value="ECO:0007669"/>
    <property type="project" value="UniProtKB-KW"/>
</dbReference>
<keyword evidence="5 8" id="KW-0812">Transmembrane</keyword>
<dbReference type="EMBL" id="CP010777">
    <property type="protein sequence ID" value="AKQ47291.1"/>
    <property type="molecule type" value="Genomic_DNA"/>
</dbReference>
<keyword evidence="4" id="KW-0406">Ion transport</keyword>
<dbReference type="PANTHER" id="PTHR42751">
    <property type="entry name" value="SODIUM/HYDROGEN EXCHANGER FAMILY/TRKA DOMAIN PROTEIN"/>
    <property type="match status" value="1"/>
</dbReference>
<evidence type="ECO:0000256" key="7">
    <source>
        <dbReference type="ARBA" id="ARBA00023136"/>
    </source>
</evidence>
<dbReference type="PANTHER" id="PTHR42751:SF3">
    <property type="entry name" value="SODIUM_GLUTAMATE SYMPORTER"/>
    <property type="match status" value="1"/>
</dbReference>
<feature type="transmembrane region" description="Helical" evidence="8">
    <location>
        <begin position="506"/>
        <end position="526"/>
    </location>
</feature>
<name>A0A0H4W9Y7_9BACT</name>
<dbReference type="AlphaFoldDB" id="A0A0H4W9Y7"/>
<dbReference type="OrthoDB" id="9781411at2"/>
<feature type="transmembrane region" description="Helical" evidence="8">
    <location>
        <begin position="428"/>
        <end position="450"/>
    </location>
</feature>
<protein>
    <submittedName>
        <fullName evidence="10">Sodium:proton antiporter</fullName>
    </submittedName>
</protein>
<feature type="transmembrane region" description="Helical" evidence="8">
    <location>
        <begin position="125"/>
        <end position="143"/>
    </location>
</feature>
<keyword evidence="6 8" id="KW-1133">Transmembrane helix</keyword>
<comment type="subcellular location">
    <subcellularLocation>
        <location evidence="1">Membrane</location>
        <topology evidence="1">Multi-pass membrane protein</topology>
    </subcellularLocation>
</comment>
<feature type="transmembrane region" description="Helical" evidence="8">
    <location>
        <begin position="37"/>
        <end position="54"/>
    </location>
</feature>
<feature type="transmembrane region" description="Helical" evidence="8">
    <location>
        <begin position="304"/>
        <end position="325"/>
    </location>
</feature>
<evidence type="ECO:0000256" key="4">
    <source>
        <dbReference type="ARBA" id="ARBA00022538"/>
    </source>
</evidence>
<feature type="transmembrane region" description="Helical" evidence="8">
    <location>
        <begin position="363"/>
        <end position="386"/>
    </location>
</feature>
<evidence type="ECO:0000313" key="11">
    <source>
        <dbReference type="Proteomes" id="UP000036458"/>
    </source>
</evidence>
<comment type="similarity">
    <text evidence="2">Belongs to the monovalent cation:proton antiporter 2 (CPA2) transporter (TC 2.A.37) family.</text>
</comment>
<dbReference type="GO" id="GO:1902600">
    <property type="term" value="P:proton transmembrane transport"/>
    <property type="evidence" value="ECO:0007669"/>
    <property type="project" value="InterPro"/>
</dbReference>
<feature type="transmembrane region" description="Helical" evidence="8">
    <location>
        <begin position="227"/>
        <end position="244"/>
    </location>
</feature>
<dbReference type="STRING" id="1379910.TH63_19245"/>
<evidence type="ECO:0000256" key="8">
    <source>
        <dbReference type="SAM" id="Phobius"/>
    </source>
</evidence>
<feature type="transmembrane region" description="Helical" evidence="8">
    <location>
        <begin position="155"/>
        <end position="180"/>
    </location>
</feature>
<keyword evidence="4" id="KW-0630">Potassium</keyword>
<proteinExistence type="inferred from homology"/>
<keyword evidence="3" id="KW-0813">Transport</keyword>
<evidence type="ECO:0000259" key="9">
    <source>
        <dbReference type="PROSITE" id="PS51202"/>
    </source>
</evidence>